<dbReference type="InterPro" id="IPR046864">
    <property type="entry name" value="VasX_N"/>
</dbReference>
<accession>A0A1V3JCA8</accession>
<sequence>MSKNNIDGRTDPNTKTLGQPIACQLDIVPIFPVRFSMKAETLNEAAKTGTVPPMPTGIKDPNYDLRRLRQGYLYILARVKHIGNATDEKKRWLIFEYTVSNDDSNAPKLNKSGGLPYRFTQYVWADGTARGEWKKLPQSFPYAYVHSQVSAIECAYSEERWAPEMFEELEREPSKRAQIMQKFSLTGGSEQFVFSGEKLAEKVADFKREKQIQDLIDSFRRLTGLGYNEQHKVFDSCSAKKTLVVALFDRIGDIKDISAYHQRILANGQKEFAKILYPVTTAKAIKQIEQQVYKNPNWFKRLMSSDPLDEDMRKQIEIYAKKSPLMSEQTMQNLATAQFNLLNQTGNGTPHEQMSFLDKLCEANQKQLDRLASIADYAMAFYGTAMAGFGDTPKGGEQQKNLLIKGEGNSWHATLSNLLSVSDKLNQLTKETAAKLATKALRFEIMIESVMAAQMLLWKEGVENAIPYSHFLAAAGLKLQTISVAHVGSVNVGAEIVNQQMRTLIQNADELFKGLSAAHYQAELTKGIRSGADHYINMNVHVVVKNDYNPAVRLVKVSESVGTFFAGGTLIINLREWAKYKQDNSDSWWAWFLHPSFRLANDFAALVASLERTKGFGDKALGTFYKRLDTEAVKQIQGLAEFKEPIGIETTKGRGTQLAKHLTLKNVGRLANVLGVVIAFAQAHQAMRTGDTAARNSAIMAGMAEISFLISTIAYTGVFVGIGVVLVIGSVLTSLVADNEFERWVRTGFWGNSGDYWGKRRAEFTDLLSDAKALSDIKAPDNKQMKTFFEQEMDGFYNLIWGIGIDTSLANQYQLGVYCPAFKDRSSVDKLTIEMTIEDYGGSFLTMGNGMPVSVRVPTDKLRKQFLSPGEILIDMTQISSLHRYRYTKDTKAGNPLNTLTVTVKYPKLGEDISTFWSRYFADYFENQITYVGVK</sequence>
<reference evidence="3 4" key="1">
    <citation type="submission" date="2016-10" db="EMBL/GenBank/DDBJ databases">
        <title>Rodentibacter gen. nov. and new species.</title>
        <authorList>
            <person name="Christensen H."/>
        </authorList>
    </citation>
    <scope>NUCLEOTIDE SEQUENCE [LARGE SCALE GENOMIC DNA]</scope>
    <source>
        <strain evidence="3 4">1996246016</strain>
    </source>
</reference>
<keyword evidence="4" id="KW-1185">Reference proteome</keyword>
<evidence type="ECO:0000259" key="2">
    <source>
        <dbReference type="Pfam" id="PF20249"/>
    </source>
</evidence>
<proteinExistence type="predicted"/>
<dbReference type="OrthoDB" id="7877428at2"/>
<feature type="domain" description="Toxin VasX N-terminal region" evidence="2">
    <location>
        <begin position="23"/>
        <end position="187"/>
    </location>
</feature>
<organism evidence="3 4">
    <name type="scientific">Rodentibacter genomosp. 2</name>
    <dbReference type="NCBI Taxonomy" id="1908266"/>
    <lineage>
        <taxon>Bacteria</taxon>
        <taxon>Pseudomonadati</taxon>
        <taxon>Pseudomonadota</taxon>
        <taxon>Gammaproteobacteria</taxon>
        <taxon>Pasteurellales</taxon>
        <taxon>Pasteurellaceae</taxon>
        <taxon>Rodentibacter</taxon>
    </lineage>
</organism>
<name>A0A1V3JCA8_9PAST</name>
<protein>
    <recommendedName>
        <fullName evidence="2">Toxin VasX N-terminal region domain-containing protein</fullName>
    </recommendedName>
</protein>
<evidence type="ECO:0000313" key="4">
    <source>
        <dbReference type="Proteomes" id="UP000188541"/>
    </source>
</evidence>
<keyword evidence="1" id="KW-0812">Transmembrane</keyword>
<dbReference type="RefSeq" id="WP_077551518.1">
    <property type="nucleotide sequence ID" value="NZ_MLHO01000051.1"/>
</dbReference>
<keyword evidence="1" id="KW-0472">Membrane</keyword>
<dbReference type="AlphaFoldDB" id="A0A1V3JCA8"/>
<evidence type="ECO:0000313" key="3">
    <source>
        <dbReference type="EMBL" id="OOF54315.1"/>
    </source>
</evidence>
<dbReference type="Proteomes" id="UP000188541">
    <property type="component" value="Unassembled WGS sequence"/>
</dbReference>
<comment type="caution">
    <text evidence="3">The sequence shown here is derived from an EMBL/GenBank/DDBJ whole genome shotgun (WGS) entry which is preliminary data.</text>
</comment>
<dbReference type="Pfam" id="PF20249">
    <property type="entry name" value="VasX_N"/>
    <property type="match status" value="1"/>
</dbReference>
<keyword evidence="1" id="KW-1133">Transmembrane helix</keyword>
<feature type="transmembrane region" description="Helical" evidence="1">
    <location>
        <begin position="713"/>
        <end position="737"/>
    </location>
</feature>
<dbReference type="EMBL" id="MLHO01000051">
    <property type="protein sequence ID" value="OOF54315.1"/>
    <property type="molecule type" value="Genomic_DNA"/>
</dbReference>
<dbReference type="STRING" id="1908266.BKK55_09605"/>
<dbReference type="CDD" id="cd20706">
    <property type="entry name" value="MIX_II"/>
    <property type="match status" value="1"/>
</dbReference>
<evidence type="ECO:0000256" key="1">
    <source>
        <dbReference type="SAM" id="Phobius"/>
    </source>
</evidence>
<gene>
    <name evidence="3" type="ORF">BKK55_09605</name>
</gene>